<keyword evidence="5" id="KW-1185">Reference proteome</keyword>
<dbReference type="GO" id="GO:0000445">
    <property type="term" value="C:THO complex part of transcription export complex"/>
    <property type="evidence" value="ECO:0007669"/>
    <property type="project" value="InterPro"/>
</dbReference>
<feature type="compositionally biased region" description="Low complexity" evidence="3">
    <location>
        <begin position="281"/>
        <end position="300"/>
    </location>
</feature>
<dbReference type="Pfam" id="PF05615">
    <property type="entry name" value="THOC7"/>
    <property type="match status" value="1"/>
</dbReference>
<evidence type="ECO:0000313" key="4">
    <source>
        <dbReference type="EMBL" id="SPO22870.1"/>
    </source>
</evidence>
<evidence type="ECO:0000256" key="3">
    <source>
        <dbReference type="SAM" id="MobiDB-lite"/>
    </source>
</evidence>
<evidence type="ECO:0000256" key="2">
    <source>
        <dbReference type="ARBA" id="ARBA00023242"/>
    </source>
</evidence>
<dbReference type="OrthoDB" id="205166at2759"/>
<sequence length="380" mass="41546">MASPSRTRAVQPLTGEQQEHIIKQRMQVDERSLRRLVKKLTLLLSSKDSESISSSRLSFKADLEALRLQLSRLSSIARGTSQVEIASYQTELSEIEYEQQQTQERILALKQRLEDVRRERKNKLEYDVVAGEIVKLPTRQELEETLGRLGEQLEGTRAEREKYKDMSKDASQRLERVIGELEQLGNDVGYEVGERERREVERADGDGEADGHEAGAGAGAADDVSDAGRRSRRRKVSGEDPEEGEEEEGEQSEPGVAADRSGSSTPRRIPAEEEAPATLNPSAPTFTPSTTAAGGSTASTTRRKRDSTAVTASDEEGEVGDGSSSAAAASNSNTPRKRQRTEEGEVGPAGESEEEEGSIQPAAAPLESGRSTRTGIKRRR</sequence>
<dbReference type="Proteomes" id="UP000324022">
    <property type="component" value="Unassembled WGS sequence"/>
</dbReference>
<organism evidence="4 5">
    <name type="scientific">Ustilago trichophora</name>
    <dbReference type="NCBI Taxonomy" id="86804"/>
    <lineage>
        <taxon>Eukaryota</taxon>
        <taxon>Fungi</taxon>
        <taxon>Dikarya</taxon>
        <taxon>Basidiomycota</taxon>
        <taxon>Ustilaginomycotina</taxon>
        <taxon>Ustilaginomycetes</taxon>
        <taxon>Ustilaginales</taxon>
        <taxon>Ustilaginaceae</taxon>
        <taxon>Ustilago</taxon>
    </lineage>
</organism>
<dbReference type="AlphaFoldDB" id="A0A5C3DYY2"/>
<proteinExistence type="predicted"/>
<dbReference type="GO" id="GO:0006397">
    <property type="term" value="P:mRNA processing"/>
    <property type="evidence" value="ECO:0007669"/>
    <property type="project" value="InterPro"/>
</dbReference>
<feature type="compositionally biased region" description="Basic and acidic residues" evidence="3">
    <location>
        <begin position="192"/>
        <end position="213"/>
    </location>
</feature>
<keyword evidence="2" id="KW-0539">Nucleus</keyword>
<dbReference type="EMBL" id="OOIN01000004">
    <property type="protein sequence ID" value="SPO22870.1"/>
    <property type="molecule type" value="Genomic_DNA"/>
</dbReference>
<evidence type="ECO:0000313" key="5">
    <source>
        <dbReference type="Proteomes" id="UP000324022"/>
    </source>
</evidence>
<gene>
    <name evidence="4" type="ORF">UTRI_01548</name>
</gene>
<feature type="region of interest" description="Disordered" evidence="3">
    <location>
        <begin position="183"/>
        <end position="380"/>
    </location>
</feature>
<accession>A0A5C3DYY2</accession>
<feature type="compositionally biased region" description="Acidic residues" evidence="3">
    <location>
        <begin position="239"/>
        <end position="251"/>
    </location>
</feature>
<feature type="compositionally biased region" description="Low complexity" evidence="3">
    <location>
        <begin position="321"/>
        <end position="330"/>
    </location>
</feature>
<evidence type="ECO:0000256" key="1">
    <source>
        <dbReference type="ARBA" id="ARBA00004123"/>
    </source>
</evidence>
<reference evidence="4 5" key="1">
    <citation type="submission" date="2018-03" db="EMBL/GenBank/DDBJ databases">
        <authorList>
            <person name="Guldener U."/>
        </authorList>
    </citation>
    <scope>NUCLEOTIDE SEQUENCE [LARGE SCALE GENOMIC DNA]</scope>
    <source>
        <strain evidence="4 5">NBRC100155</strain>
    </source>
</reference>
<name>A0A5C3DYY2_9BASI</name>
<evidence type="ECO:0008006" key="6">
    <source>
        <dbReference type="Google" id="ProtNLM"/>
    </source>
</evidence>
<comment type="subcellular location">
    <subcellularLocation>
        <location evidence="1">Nucleus</location>
    </subcellularLocation>
</comment>
<protein>
    <recommendedName>
        <fullName evidence="6">THO complex subunit 7</fullName>
    </recommendedName>
</protein>
<dbReference type="InterPro" id="IPR008501">
    <property type="entry name" value="THOC7/Mft1"/>
</dbReference>